<comment type="caution">
    <text evidence="2">The sequence shown here is derived from an EMBL/GenBank/DDBJ whole genome shotgun (WGS) entry which is preliminary data.</text>
</comment>
<dbReference type="AlphaFoldDB" id="A0A9D4LH61"/>
<feature type="compositionally biased region" description="Low complexity" evidence="1">
    <location>
        <begin position="42"/>
        <end position="55"/>
    </location>
</feature>
<keyword evidence="3" id="KW-1185">Reference proteome</keyword>
<reference evidence="2" key="1">
    <citation type="journal article" date="2019" name="bioRxiv">
        <title>The Genome of the Zebra Mussel, Dreissena polymorpha: A Resource for Invasive Species Research.</title>
        <authorList>
            <person name="McCartney M.A."/>
            <person name="Auch B."/>
            <person name="Kono T."/>
            <person name="Mallez S."/>
            <person name="Zhang Y."/>
            <person name="Obille A."/>
            <person name="Becker A."/>
            <person name="Abrahante J.E."/>
            <person name="Garbe J."/>
            <person name="Badalamenti J.P."/>
            <person name="Herman A."/>
            <person name="Mangelson H."/>
            <person name="Liachko I."/>
            <person name="Sullivan S."/>
            <person name="Sone E.D."/>
            <person name="Koren S."/>
            <person name="Silverstein K.A.T."/>
            <person name="Beckman K.B."/>
            <person name="Gohl D.M."/>
        </authorList>
    </citation>
    <scope>NUCLEOTIDE SEQUENCE</scope>
    <source>
        <strain evidence="2">Duluth1</strain>
        <tissue evidence="2">Whole animal</tissue>
    </source>
</reference>
<reference evidence="2" key="2">
    <citation type="submission" date="2020-11" db="EMBL/GenBank/DDBJ databases">
        <authorList>
            <person name="McCartney M.A."/>
            <person name="Auch B."/>
            <person name="Kono T."/>
            <person name="Mallez S."/>
            <person name="Becker A."/>
            <person name="Gohl D.M."/>
            <person name="Silverstein K.A.T."/>
            <person name="Koren S."/>
            <person name="Bechman K.B."/>
            <person name="Herman A."/>
            <person name="Abrahante J.E."/>
            <person name="Garbe J."/>
        </authorList>
    </citation>
    <scope>NUCLEOTIDE SEQUENCE</scope>
    <source>
        <strain evidence="2">Duluth1</strain>
        <tissue evidence="2">Whole animal</tissue>
    </source>
</reference>
<sequence>MKRRPKELNPLNLGHYTINGICREEKRFSWVPAIRPVTVFITPPSSTTPESPGPSRFANAGRPARTRMIRRNLLTQSHYFPVQPRLKPVNSSAESRSTWTGYGLSR</sequence>
<name>A0A9D4LH61_DREPO</name>
<evidence type="ECO:0000313" key="3">
    <source>
        <dbReference type="Proteomes" id="UP000828390"/>
    </source>
</evidence>
<proteinExistence type="predicted"/>
<organism evidence="2 3">
    <name type="scientific">Dreissena polymorpha</name>
    <name type="common">Zebra mussel</name>
    <name type="synonym">Mytilus polymorpha</name>
    <dbReference type="NCBI Taxonomy" id="45954"/>
    <lineage>
        <taxon>Eukaryota</taxon>
        <taxon>Metazoa</taxon>
        <taxon>Spiralia</taxon>
        <taxon>Lophotrochozoa</taxon>
        <taxon>Mollusca</taxon>
        <taxon>Bivalvia</taxon>
        <taxon>Autobranchia</taxon>
        <taxon>Heteroconchia</taxon>
        <taxon>Euheterodonta</taxon>
        <taxon>Imparidentia</taxon>
        <taxon>Neoheterodontei</taxon>
        <taxon>Myida</taxon>
        <taxon>Dreissenoidea</taxon>
        <taxon>Dreissenidae</taxon>
        <taxon>Dreissena</taxon>
    </lineage>
</organism>
<gene>
    <name evidence="2" type="ORF">DPMN_101203</name>
</gene>
<feature type="compositionally biased region" description="Polar residues" evidence="1">
    <location>
        <begin position="89"/>
        <end position="100"/>
    </location>
</feature>
<accession>A0A9D4LH61</accession>
<protein>
    <submittedName>
        <fullName evidence="2">Uncharacterized protein</fullName>
    </submittedName>
</protein>
<dbReference type="Proteomes" id="UP000828390">
    <property type="component" value="Unassembled WGS sequence"/>
</dbReference>
<feature type="region of interest" description="Disordered" evidence="1">
    <location>
        <begin position="85"/>
        <end position="106"/>
    </location>
</feature>
<evidence type="ECO:0000313" key="2">
    <source>
        <dbReference type="EMBL" id="KAH3858575.1"/>
    </source>
</evidence>
<dbReference type="EMBL" id="JAIWYP010000003">
    <property type="protein sequence ID" value="KAH3858575.1"/>
    <property type="molecule type" value="Genomic_DNA"/>
</dbReference>
<feature type="region of interest" description="Disordered" evidence="1">
    <location>
        <begin position="42"/>
        <end position="62"/>
    </location>
</feature>
<evidence type="ECO:0000256" key="1">
    <source>
        <dbReference type="SAM" id="MobiDB-lite"/>
    </source>
</evidence>